<feature type="non-terminal residue" evidence="3">
    <location>
        <position position="1"/>
    </location>
</feature>
<dbReference type="InterPro" id="IPR032277">
    <property type="entry name" value="Ribosomal_eS4_C"/>
</dbReference>
<dbReference type="GO" id="GO:0006412">
    <property type="term" value="P:translation"/>
    <property type="evidence" value="ECO:0007669"/>
    <property type="project" value="InterPro"/>
</dbReference>
<evidence type="ECO:0000259" key="1">
    <source>
        <dbReference type="Pfam" id="PF08071"/>
    </source>
</evidence>
<evidence type="ECO:0000313" key="3">
    <source>
        <dbReference type="EMBL" id="KAG8521266.1"/>
    </source>
</evidence>
<feature type="domain" description="Small ribosomal subunit protein eS4 C-terminal" evidence="2">
    <location>
        <begin position="113"/>
        <end position="156"/>
    </location>
</feature>
<keyword evidence="4" id="KW-1185">Reference proteome</keyword>
<dbReference type="Pfam" id="PF08071">
    <property type="entry name" value="RS4NT"/>
    <property type="match status" value="1"/>
</dbReference>
<dbReference type="EMBL" id="JAGFMF010011483">
    <property type="protein sequence ID" value="KAG8521266.1"/>
    <property type="molecule type" value="Genomic_DNA"/>
</dbReference>
<dbReference type="AlphaFoldDB" id="A0A8J6AKV6"/>
<dbReference type="Gene3D" id="3.10.290.10">
    <property type="entry name" value="RNA-binding S4 domain"/>
    <property type="match status" value="1"/>
</dbReference>
<proteinExistence type="predicted"/>
<dbReference type="Proteomes" id="UP000700334">
    <property type="component" value="Unassembled WGS sequence"/>
</dbReference>
<dbReference type="PANTHER" id="PTHR11581">
    <property type="entry name" value="30S/40S RIBOSOMAL PROTEIN S4"/>
    <property type="match status" value="1"/>
</dbReference>
<gene>
    <name evidence="3" type="ORF">J0S82_017639</name>
</gene>
<dbReference type="Pfam" id="PF16121">
    <property type="entry name" value="40S_S4_C"/>
    <property type="match status" value="1"/>
</dbReference>
<feature type="domain" description="Small ribosomal subunit protein eS4 N-terminal" evidence="1">
    <location>
        <begin position="2"/>
        <end position="32"/>
    </location>
</feature>
<dbReference type="InterPro" id="IPR000876">
    <property type="entry name" value="Ribosomal_eS4"/>
</dbReference>
<evidence type="ECO:0000259" key="2">
    <source>
        <dbReference type="Pfam" id="PF16121"/>
    </source>
</evidence>
<sequence length="161" mass="17691">EHLKQVGAPKHWMLGKLTGMFAPHPSTGPHRLKECLPRSLPQGRGSTLTTLERISNSFVVPSTDLLFITLHPRRSSTSCIKRETDCGDAHTICYPDPLTKRHLGSFDVVHGEDANENSFAAHLSTICVIGKGNWTSLPQGKGIALAIANERDKRWAVKQCS</sequence>
<evidence type="ECO:0000313" key="4">
    <source>
        <dbReference type="Proteomes" id="UP000700334"/>
    </source>
</evidence>
<dbReference type="GO" id="GO:0022627">
    <property type="term" value="C:cytosolic small ribosomal subunit"/>
    <property type="evidence" value="ECO:0007669"/>
    <property type="project" value="TreeGrafter"/>
</dbReference>
<keyword evidence="3" id="KW-0687">Ribonucleoprotein</keyword>
<keyword evidence="3" id="KW-0689">Ribosomal protein</keyword>
<dbReference type="InterPro" id="IPR013843">
    <property type="entry name" value="Ribosomal_eS4_N"/>
</dbReference>
<reference evidence="3" key="1">
    <citation type="journal article" date="2021" name="Evol. Appl.">
        <title>The genome of the Pyrenean desman and the effects of bottlenecks and inbreeding on the genomic landscape of an endangered species.</title>
        <authorList>
            <person name="Escoda L."/>
            <person name="Castresana J."/>
        </authorList>
    </citation>
    <scope>NUCLEOTIDE SEQUENCE</scope>
    <source>
        <strain evidence="3">IBE-C5619</strain>
    </source>
</reference>
<accession>A0A8J6AKV6</accession>
<dbReference type="PANTHER" id="PTHR11581:SF0">
    <property type="entry name" value="SMALL RIBOSOMAL SUBUNIT PROTEIN ES4"/>
    <property type="match status" value="1"/>
</dbReference>
<dbReference type="Gene3D" id="2.30.30.30">
    <property type="match status" value="1"/>
</dbReference>
<name>A0A8J6AKV6_GALPY</name>
<dbReference type="OrthoDB" id="1109245at2759"/>
<dbReference type="InterPro" id="IPR036986">
    <property type="entry name" value="S4_RNA-bd_sf"/>
</dbReference>
<comment type="caution">
    <text evidence="3">The sequence shown here is derived from an EMBL/GenBank/DDBJ whole genome shotgun (WGS) entry which is preliminary data.</text>
</comment>
<dbReference type="InterPro" id="IPR014722">
    <property type="entry name" value="Rib_uL2_dom2"/>
</dbReference>
<feature type="non-terminal residue" evidence="3">
    <location>
        <position position="161"/>
    </location>
</feature>
<dbReference type="GO" id="GO:0003735">
    <property type="term" value="F:structural constituent of ribosome"/>
    <property type="evidence" value="ECO:0007669"/>
    <property type="project" value="InterPro"/>
</dbReference>
<protein>
    <submittedName>
        <fullName evidence="3">40S ribosomal protein S4, X isoform</fullName>
    </submittedName>
</protein>
<dbReference type="GO" id="GO:0003723">
    <property type="term" value="F:RNA binding"/>
    <property type="evidence" value="ECO:0007669"/>
    <property type="project" value="InterPro"/>
</dbReference>
<organism evidence="3 4">
    <name type="scientific">Galemys pyrenaicus</name>
    <name type="common">Iberian desman</name>
    <name type="synonym">Pyrenean desman</name>
    <dbReference type="NCBI Taxonomy" id="202257"/>
    <lineage>
        <taxon>Eukaryota</taxon>
        <taxon>Metazoa</taxon>
        <taxon>Chordata</taxon>
        <taxon>Craniata</taxon>
        <taxon>Vertebrata</taxon>
        <taxon>Euteleostomi</taxon>
        <taxon>Mammalia</taxon>
        <taxon>Eutheria</taxon>
        <taxon>Laurasiatheria</taxon>
        <taxon>Eulipotyphla</taxon>
        <taxon>Talpidae</taxon>
        <taxon>Galemys</taxon>
    </lineage>
</organism>